<accession>A0ABW0U1V3</accession>
<comment type="caution">
    <text evidence="14">The sequence shown here is derived from an EMBL/GenBank/DDBJ whole genome shotgun (WGS) entry which is preliminary data.</text>
</comment>
<keyword evidence="4" id="KW-0456">Lyase</keyword>
<evidence type="ECO:0000256" key="1">
    <source>
        <dbReference type="ARBA" id="ARBA00004514"/>
    </source>
</evidence>
<proteinExistence type="inferred from homology"/>
<dbReference type="Proteomes" id="UP001596143">
    <property type="component" value="Unassembled WGS sequence"/>
</dbReference>
<evidence type="ECO:0000313" key="14">
    <source>
        <dbReference type="EMBL" id="MFC5627420.1"/>
    </source>
</evidence>
<evidence type="ECO:0000256" key="11">
    <source>
        <dbReference type="ARBA" id="ARBA00047446"/>
    </source>
</evidence>
<comment type="catalytic activity">
    <reaction evidence="11">
        <text>(S)-methylmalonyl-CoA + H(+) = propanoyl-CoA + CO2</text>
        <dbReference type="Rhea" id="RHEA:61340"/>
        <dbReference type="ChEBI" id="CHEBI:15378"/>
        <dbReference type="ChEBI" id="CHEBI:16526"/>
        <dbReference type="ChEBI" id="CHEBI:57327"/>
        <dbReference type="ChEBI" id="CHEBI:57392"/>
        <dbReference type="EC" id="4.1.1.94"/>
    </reaction>
    <physiologicalReaction direction="left-to-right" evidence="11">
        <dbReference type="Rhea" id="RHEA:61341"/>
    </physiologicalReaction>
</comment>
<evidence type="ECO:0000256" key="4">
    <source>
        <dbReference type="ARBA" id="ARBA00023239"/>
    </source>
</evidence>
<reference evidence="15" key="1">
    <citation type="journal article" date="2019" name="Int. J. Syst. Evol. Microbiol.">
        <title>The Global Catalogue of Microorganisms (GCM) 10K type strain sequencing project: providing services to taxonomists for standard genome sequencing and annotation.</title>
        <authorList>
            <consortium name="The Broad Institute Genomics Platform"/>
            <consortium name="The Broad Institute Genome Sequencing Center for Infectious Disease"/>
            <person name="Wu L."/>
            <person name="Ma J."/>
        </authorList>
    </citation>
    <scope>NUCLEOTIDE SEQUENCE [LARGE SCALE GENOMIC DNA]</scope>
    <source>
        <strain evidence="15">CGMCC 1.15790</strain>
    </source>
</reference>
<evidence type="ECO:0000256" key="8">
    <source>
        <dbReference type="ARBA" id="ARBA00039903"/>
    </source>
</evidence>
<evidence type="ECO:0000256" key="2">
    <source>
        <dbReference type="ARBA" id="ARBA00005254"/>
    </source>
</evidence>
<dbReference type="PROSITE" id="PS00166">
    <property type="entry name" value="ENOYL_COA_HYDRATASE"/>
    <property type="match status" value="1"/>
</dbReference>
<dbReference type="InterPro" id="IPR018376">
    <property type="entry name" value="Enoyl-CoA_hyd/isom_CS"/>
</dbReference>
<evidence type="ECO:0000256" key="12">
    <source>
        <dbReference type="ARBA" id="ARBA00056546"/>
    </source>
</evidence>
<keyword evidence="3" id="KW-0963">Cytoplasm</keyword>
<evidence type="ECO:0000256" key="13">
    <source>
        <dbReference type="RuleBase" id="RU003707"/>
    </source>
</evidence>
<comment type="subcellular location">
    <subcellularLocation>
        <location evidence="1">Cytoplasm</location>
        <location evidence="1">Cytosol</location>
    </subcellularLocation>
</comment>
<dbReference type="SUPFAM" id="SSF52096">
    <property type="entry name" value="ClpP/crotonase"/>
    <property type="match status" value="1"/>
</dbReference>
<evidence type="ECO:0000256" key="3">
    <source>
        <dbReference type="ARBA" id="ARBA00022490"/>
    </source>
</evidence>
<dbReference type="EMBL" id="JBHSPF010000004">
    <property type="protein sequence ID" value="MFC5627420.1"/>
    <property type="molecule type" value="Genomic_DNA"/>
</dbReference>
<evidence type="ECO:0000256" key="7">
    <source>
        <dbReference type="ARBA" id="ARBA00038883"/>
    </source>
</evidence>
<evidence type="ECO:0000256" key="6">
    <source>
        <dbReference type="ARBA" id="ARBA00036541"/>
    </source>
</evidence>
<evidence type="ECO:0000256" key="10">
    <source>
        <dbReference type="ARBA" id="ARBA00042182"/>
    </source>
</evidence>
<dbReference type="PANTHER" id="PTHR11941">
    <property type="entry name" value="ENOYL-COA HYDRATASE-RELATED"/>
    <property type="match status" value="1"/>
</dbReference>
<evidence type="ECO:0000256" key="5">
    <source>
        <dbReference type="ARBA" id="ARBA00036343"/>
    </source>
</evidence>
<dbReference type="EC" id="4.1.1.94" evidence="7"/>
<dbReference type="PANTHER" id="PTHR11941:SF27">
    <property type="entry name" value="ETHYLMALONYL-COA DECARBOXYLASE"/>
    <property type="match status" value="1"/>
</dbReference>
<gene>
    <name evidence="14" type="ORF">ACFPTR_00730</name>
</gene>
<dbReference type="Pfam" id="PF00378">
    <property type="entry name" value="ECH_1"/>
    <property type="match status" value="1"/>
</dbReference>
<comment type="catalytic activity">
    <reaction evidence="5">
        <text>(2S)-ethylmalonyl-CoA + H(+) = butanoyl-CoA + CO2</text>
        <dbReference type="Rhea" id="RHEA:32131"/>
        <dbReference type="ChEBI" id="CHEBI:15378"/>
        <dbReference type="ChEBI" id="CHEBI:16526"/>
        <dbReference type="ChEBI" id="CHEBI:57371"/>
        <dbReference type="ChEBI" id="CHEBI:60909"/>
        <dbReference type="EC" id="4.1.1.94"/>
    </reaction>
    <physiologicalReaction direction="left-to-right" evidence="5">
        <dbReference type="Rhea" id="RHEA:32132"/>
    </physiologicalReaction>
</comment>
<dbReference type="CDD" id="cd06558">
    <property type="entry name" value="crotonase-like"/>
    <property type="match status" value="1"/>
</dbReference>
<dbReference type="Gene3D" id="3.90.226.10">
    <property type="entry name" value="2-enoyl-CoA Hydratase, Chain A, domain 1"/>
    <property type="match status" value="1"/>
</dbReference>
<dbReference type="InterPro" id="IPR001753">
    <property type="entry name" value="Enoyl-CoA_hydra/iso"/>
</dbReference>
<protein>
    <recommendedName>
        <fullName evidence="8">Ethylmalonyl-CoA decarboxylase</fullName>
        <ecNumber evidence="7">4.1.1.94</ecNumber>
    </recommendedName>
    <alternativeName>
        <fullName evidence="10">Enoyl-CoA hydratase domain-containing protein 1</fullName>
    </alternativeName>
    <alternativeName>
        <fullName evidence="9">Methylmalonyl-CoA decarboxylase</fullName>
    </alternativeName>
</protein>
<evidence type="ECO:0000256" key="9">
    <source>
        <dbReference type="ARBA" id="ARBA00042052"/>
    </source>
</evidence>
<comment type="function">
    <text evidence="12">Decarboxylates ethylmalonyl-CoA, a potentially toxic metabolite, to form butyryl-CoA, suggesting it might be involved in metabolite proofreading. Acts preferentially on (S)-ethylmalonyl-CoA but also has some activity on the (R)-isomer. Also has methylmalonyl-CoA decarboxylase activity at lower level.</text>
</comment>
<comment type="similarity">
    <text evidence="2 13">Belongs to the enoyl-CoA hydratase/isomerase family.</text>
</comment>
<comment type="catalytic activity">
    <reaction evidence="6">
        <text>(2R)-ethylmalonyl-CoA + H(+) = butanoyl-CoA + CO2</text>
        <dbReference type="Rhea" id="RHEA:59540"/>
        <dbReference type="ChEBI" id="CHEBI:15378"/>
        <dbReference type="ChEBI" id="CHEBI:16526"/>
        <dbReference type="ChEBI" id="CHEBI:57371"/>
        <dbReference type="ChEBI" id="CHEBI:85316"/>
        <dbReference type="EC" id="4.1.1.94"/>
    </reaction>
    <physiologicalReaction direction="left-to-right" evidence="6">
        <dbReference type="Rhea" id="RHEA:59541"/>
    </physiologicalReaction>
</comment>
<evidence type="ECO:0000313" key="15">
    <source>
        <dbReference type="Proteomes" id="UP001596143"/>
    </source>
</evidence>
<name>A0ABW0U1V3_9BACI</name>
<organism evidence="14 15">
    <name type="scientific">Aliibacillus thermotolerans</name>
    <dbReference type="NCBI Taxonomy" id="1834418"/>
    <lineage>
        <taxon>Bacteria</taxon>
        <taxon>Bacillati</taxon>
        <taxon>Bacillota</taxon>
        <taxon>Bacilli</taxon>
        <taxon>Bacillales</taxon>
        <taxon>Bacillaceae</taxon>
        <taxon>Aliibacillus</taxon>
    </lineage>
</organism>
<keyword evidence="15" id="KW-1185">Reference proteome</keyword>
<sequence>MLQEMKVSFERTDLFTYITIERPDKRNAIDHETIELLDDLLDDVENSQKDRVLVITGKGEEAFCSGGDLSVFHALRTKEDAYEMLSKMSKVLYKIFTLEIPTIALINGTAVGGGAELATACDYRVAANHANIGFVQGKLAITTGWGGATYLFEKLPTETAFHMLTTTKMYTATEAHEIGYVQHVLDGKANREELENYFSSWKQVSSAVLRAYKKRKLDAIDLTRLKSRVHQEVTECSILWESDEHHQAVEAFRNKKK</sequence>
<dbReference type="InterPro" id="IPR029045">
    <property type="entry name" value="ClpP/crotonase-like_dom_sf"/>
</dbReference>
<dbReference type="RefSeq" id="WP_270898402.1">
    <property type="nucleotide sequence ID" value="NZ_JBHSPF010000004.1"/>
</dbReference>